<evidence type="ECO:0000259" key="2">
    <source>
        <dbReference type="PROSITE" id="PS50234"/>
    </source>
</evidence>
<dbReference type="OrthoDB" id="5855668at2759"/>
<dbReference type="InterPro" id="IPR045052">
    <property type="entry name" value="Copine"/>
</dbReference>
<dbReference type="EMBL" id="GG674604">
    <property type="protein sequence ID" value="EER13961.1"/>
    <property type="molecule type" value="Genomic_DNA"/>
</dbReference>
<dbReference type="InterPro" id="IPR036465">
    <property type="entry name" value="vWFA_dom_sf"/>
</dbReference>
<dbReference type="Gene3D" id="3.40.50.410">
    <property type="entry name" value="von Willebrand factor, type A domain"/>
    <property type="match status" value="1"/>
</dbReference>
<dbReference type="GO" id="GO:0071277">
    <property type="term" value="P:cellular response to calcium ion"/>
    <property type="evidence" value="ECO:0007669"/>
    <property type="project" value="TreeGrafter"/>
</dbReference>
<dbReference type="Proteomes" id="UP000007800">
    <property type="component" value="Unassembled WGS sequence"/>
</dbReference>
<feature type="domain" description="VWFA" evidence="2">
    <location>
        <begin position="191"/>
        <end position="413"/>
    </location>
</feature>
<organism evidence="4">
    <name type="scientific">Perkinsus marinus (strain ATCC 50983 / TXsc)</name>
    <dbReference type="NCBI Taxonomy" id="423536"/>
    <lineage>
        <taxon>Eukaryota</taxon>
        <taxon>Sar</taxon>
        <taxon>Alveolata</taxon>
        <taxon>Perkinsozoa</taxon>
        <taxon>Perkinsea</taxon>
        <taxon>Perkinsida</taxon>
        <taxon>Perkinsidae</taxon>
        <taxon>Perkinsus</taxon>
    </lineage>
</organism>
<reference evidence="3 4" key="1">
    <citation type="submission" date="2008-07" db="EMBL/GenBank/DDBJ databases">
        <authorList>
            <person name="El-Sayed N."/>
            <person name="Caler E."/>
            <person name="Inman J."/>
            <person name="Amedeo P."/>
            <person name="Hass B."/>
            <person name="Wortman J."/>
        </authorList>
    </citation>
    <scope>NUCLEOTIDE SEQUENCE [LARGE SCALE GENOMIC DNA]</scope>
    <source>
        <strain evidence="4">ATCC 50983 / TXsc</strain>
    </source>
</reference>
<dbReference type="Pfam" id="PF07002">
    <property type="entry name" value="Copine"/>
    <property type="match status" value="2"/>
</dbReference>
<dbReference type="AlphaFoldDB" id="C5KNE6"/>
<gene>
    <name evidence="3" type="ORF">Pmar_PMAR022494</name>
</gene>
<keyword evidence="4" id="KW-1185">Reference proteome</keyword>
<dbReference type="PANTHER" id="PTHR10857">
    <property type="entry name" value="COPINE"/>
    <property type="match status" value="1"/>
</dbReference>
<dbReference type="GeneID" id="9059677"/>
<dbReference type="PROSITE" id="PS50234">
    <property type="entry name" value="VWFA"/>
    <property type="match status" value="1"/>
</dbReference>
<evidence type="ECO:0000313" key="4">
    <source>
        <dbReference type="Proteomes" id="UP000007800"/>
    </source>
</evidence>
<proteinExistence type="predicted"/>
<dbReference type="InParanoid" id="C5KNE6"/>
<dbReference type="OMA" id="STRYREM"/>
<name>C5KNE6_PERM5</name>
<evidence type="ECO:0000313" key="3">
    <source>
        <dbReference type="EMBL" id="EER13961.1"/>
    </source>
</evidence>
<evidence type="ECO:0000256" key="1">
    <source>
        <dbReference type="SAM" id="MobiDB-lite"/>
    </source>
</evidence>
<feature type="region of interest" description="Disordered" evidence="1">
    <location>
        <begin position="43"/>
        <end position="64"/>
    </location>
</feature>
<dbReference type="InterPro" id="IPR002035">
    <property type="entry name" value="VWF_A"/>
</dbReference>
<dbReference type="RefSeq" id="XP_002782166.1">
    <property type="nucleotide sequence ID" value="XM_002782120.1"/>
</dbReference>
<dbReference type="InterPro" id="IPR010734">
    <property type="entry name" value="Copine_C"/>
</dbReference>
<dbReference type="SUPFAM" id="SSF53300">
    <property type="entry name" value="vWA-like"/>
    <property type="match status" value="1"/>
</dbReference>
<accession>C5KNE6</accession>
<sequence length="423" mass="47945">MGTEVIPHTTTPCFIKKIILDYIFEQQTLVVVVGTLSTQSGHIRQQFKRPLNQPPLPPSSHSKRMYRYNEPMYTKYGHQMKARTCMEEQENIIPIYRSEVVPNTLNPQWLSIHLSMDQLCGGDEDRDIILQMRVYSYLTQLRQRHGGGKLTYNSQLQKPVAGTEGYIIIEEVIIQRRWSFLEYVLGGLEMSLIVGIDFTTSNGDPRYDNSLHYHSNEVINDYIMAIRSVGGILEAYNNDNKYPVYGFGARLPPTYTLSSNCFSLKGNFFDPEVYGIDGIIEAYRKALQVTSLHGPTNLSEVIKTCRQWSLSSSECNVNSNGERISGGDSRQQQQQQKYFILLLITDGLIDDVQETIDEIVEASKETIPMSIIIVGLGDGVDFSQMDLLDSRGSTTLVSSKDGSSPDRDIVRFVPYREFKGMKV</sequence>
<dbReference type="GO" id="GO:0005886">
    <property type="term" value="C:plasma membrane"/>
    <property type="evidence" value="ECO:0007669"/>
    <property type="project" value="TreeGrafter"/>
</dbReference>
<dbReference type="GO" id="GO:0005544">
    <property type="term" value="F:calcium-dependent phospholipid binding"/>
    <property type="evidence" value="ECO:0007669"/>
    <property type="project" value="InterPro"/>
</dbReference>
<dbReference type="PANTHER" id="PTHR10857:SF106">
    <property type="entry name" value="C2 DOMAIN-CONTAINING PROTEIN"/>
    <property type="match status" value="1"/>
</dbReference>
<protein>
    <submittedName>
        <fullName evidence="3">Copine, putative</fullName>
    </submittedName>
</protein>